<evidence type="ECO:0000256" key="1">
    <source>
        <dbReference type="ARBA" id="ARBA00007768"/>
    </source>
</evidence>
<comment type="similarity">
    <text evidence="1 2">Belongs to the CutC family.</text>
</comment>
<accession>A0ABN6SFM4</accession>
<gene>
    <name evidence="2" type="primary">cutC</name>
    <name evidence="3" type="ORF">KIM372_11620</name>
</gene>
<dbReference type="PANTHER" id="PTHR12598:SF0">
    <property type="entry name" value="COPPER HOMEOSTASIS PROTEIN CUTC HOMOLOG"/>
    <property type="match status" value="1"/>
</dbReference>
<sequence>MGQDTQGTRVRLEVAVQDWAGARLAREAGADRIELCAALGATGGLTPSQGLIRLTSQVELPLGVQVLIRGRGGNFVYSEDEQEVQVLDARLAIRAGASGVVVGALERGGQIDRDFAQRMADVAQQESERQGRHIDLTFHRAFDAARDREAALETLIGLGYDRVLTSGGAPTVGEGLEALRQLAAQTHGRIQIMAGGGLKPEGIGQAVAAGVDAVHLSARKVLSSSGGPGGGGEASQIEVTDADIVRAAAAARDAALAEGR</sequence>
<dbReference type="EMBL" id="AP026798">
    <property type="protein sequence ID" value="BDR53255.1"/>
    <property type="molecule type" value="Genomic_DNA"/>
</dbReference>
<name>A0ABN6SFM4_9BIFI</name>
<dbReference type="Gene3D" id="3.20.20.380">
    <property type="entry name" value="Copper homeostasis (CutC) domain"/>
    <property type="match status" value="1"/>
</dbReference>
<evidence type="ECO:0000256" key="2">
    <source>
        <dbReference type="HAMAP-Rule" id="MF_00795"/>
    </source>
</evidence>
<dbReference type="SUPFAM" id="SSF110395">
    <property type="entry name" value="CutC-like"/>
    <property type="match status" value="1"/>
</dbReference>
<comment type="caution">
    <text evidence="2">Once thought to be involved in copper homeostasis, experiments in E.coli have shown this is not the case.</text>
</comment>
<comment type="subcellular location">
    <subcellularLocation>
        <location evidence="2">Cytoplasm</location>
    </subcellularLocation>
</comment>
<organism evidence="3 4">
    <name type="scientific">Bombiscardovia nodaiensis</name>
    <dbReference type="NCBI Taxonomy" id="2932181"/>
    <lineage>
        <taxon>Bacteria</taxon>
        <taxon>Bacillati</taxon>
        <taxon>Actinomycetota</taxon>
        <taxon>Actinomycetes</taxon>
        <taxon>Bifidobacteriales</taxon>
        <taxon>Bifidobacteriaceae</taxon>
        <taxon>Bombiscardovia</taxon>
    </lineage>
</organism>
<dbReference type="PANTHER" id="PTHR12598">
    <property type="entry name" value="COPPER HOMEOSTASIS PROTEIN CUTC"/>
    <property type="match status" value="1"/>
</dbReference>
<dbReference type="Pfam" id="PF03932">
    <property type="entry name" value="CutC"/>
    <property type="match status" value="1"/>
</dbReference>
<evidence type="ECO:0000313" key="4">
    <source>
        <dbReference type="Proteomes" id="UP001321766"/>
    </source>
</evidence>
<keyword evidence="4" id="KW-1185">Reference proteome</keyword>
<evidence type="ECO:0000313" key="3">
    <source>
        <dbReference type="EMBL" id="BDR53255.1"/>
    </source>
</evidence>
<proteinExistence type="inferred from homology"/>
<dbReference type="Proteomes" id="UP001321766">
    <property type="component" value="Chromosome"/>
</dbReference>
<protein>
    <recommendedName>
        <fullName evidence="2">PF03932 family protein CutC</fullName>
    </recommendedName>
</protein>
<reference evidence="3 4" key="1">
    <citation type="journal article" date="2023" name="Microbiol. Spectr.">
        <title>Symbiosis of Carpenter Bees with Uncharacterized Lactic Acid Bacteria Showing NAD Auxotrophy.</title>
        <authorList>
            <person name="Kawasaki S."/>
            <person name="Ozawa K."/>
            <person name="Mori T."/>
            <person name="Yamamoto A."/>
            <person name="Ito M."/>
            <person name="Ohkuma M."/>
            <person name="Sakamoto M."/>
            <person name="Matsutani M."/>
        </authorList>
    </citation>
    <scope>NUCLEOTIDE SEQUENCE [LARGE SCALE GENOMIC DNA]</scope>
    <source>
        <strain evidence="3 4">Kim37-2</strain>
    </source>
</reference>
<dbReference type="HAMAP" id="MF_00795">
    <property type="entry name" value="CutC"/>
    <property type="match status" value="1"/>
</dbReference>
<dbReference type="InterPro" id="IPR036822">
    <property type="entry name" value="CutC-like_dom_sf"/>
</dbReference>
<dbReference type="InterPro" id="IPR005627">
    <property type="entry name" value="CutC-like"/>
</dbReference>
<keyword evidence="2" id="KW-0963">Cytoplasm</keyword>